<keyword evidence="4" id="KW-0964">Secreted</keyword>
<dbReference type="WBParaSite" id="BXY_0829000.1">
    <property type="protein sequence ID" value="BXY_0829000.1"/>
    <property type="gene ID" value="BXY_0829000"/>
</dbReference>
<dbReference type="eggNOG" id="KOG1759">
    <property type="taxonomic scope" value="Eukaryota"/>
</dbReference>
<comment type="catalytic activity">
    <reaction evidence="6">
        <text>3-phenylpyruvate = enol-phenylpyruvate</text>
        <dbReference type="Rhea" id="RHEA:17097"/>
        <dbReference type="ChEBI" id="CHEBI:16815"/>
        <dbReference type="ChEBI" id="CHEBI:18005"/>
        <dbReference type="EC" id="5.3.2.1"/>
    </reaction>
</comment>
<dbReference type="GO" id="GO:0004167">
    <property type="term" value="F:dopachrome isomerase activity"/>
    <property type="evidence" value="ECO:0007669"/>
    <property type="project" value="UniProtKB-EC"/>
</dbReference>
<sequence length="125" mass="13908">MPVIEVRTNLKKEEIPAGFLKRLSDKGVELTKTQESLMVAQLDSDRVMSFAGTEEPCAVVTLRCIGVIKDPEQIHVIADEVNKFISKELGIKPERFYTLYNELAADDVAYTGLTVPELKKKLGLA</sequence>
<dbReference type="Proteomes" id="UP000659654">
    <property type="component" value="Unassembled WGS sequence"/>
</dbReference>
<reference evidence="16" key="1">
    <citation type="submission" date="2016-11" db="UniProtKB">
        <authorList>
            <consortium name="WormBaseParasite"/>
        </authorList>
    </citation>
    <scope>IDENTIFICATION</scope>
</reference>
<evidence type="ECO:0000256" key="6">
    <source>
        <dbReference type="ARBA" id="ARBA00036735"/>
    </source>
</evidence>
<dbReference type="GO" id="GO:0005125">
    <property type="term" value="F:cytokine activity"/>
    <property type="evidence" value="ECO:0007669"/>
    <property type="project" value="UniProtKB-KW"/>
</dbReference>
<evidence type="ECO:0000256" key="1">
    <source>
        <dbReference type="ARBA" id="ARBA00004613"/>
    </source>
</evidence>
<protein>
    <recommendedName>
        <fullName evidence="12">L-dopachrome isomerase</fullName>
        <ecNumber evidence="9">5.3.2.1</ecNumber>
        <ecNumber evidence="8">5.3.3.12</ecNumber>
    </recommendedName>
    <alternativeName>
        <fullName evidence="10">L-dopachrome tautomerase</fullName>
    </alternativeName>
    <alternativeName>
        <fullName evidence="11">Phenylpyruvate tautomerase</fullName>
    </alternativeName>
</protein>
<keyword evidence="3" id="KW-0202">Cytokine</keyword>
<dbReference type="InterPro" id="IPR001398">
    <property type="entry name" value="Macrophage_inhib_fac"/>
</dbReference>
<keyword evidence="5" id="KW-0413">Isomerase</keyword>
<keyword evidence="15" id="KW-1185">Reference proteome</keyword>
<evidence type="ECO:0000256" key="9">
    <source>
        <dbReference type="ARBA" id="ARBA00039086"/>
    </source>
</evidence>
<dbReference type="PANTHER" id="PTHR11954">
    <property type="entry name" value="D-DOPACHROME DECARBOXYLASE"/>
    <property type="match status" value="1"/>
</dbReference>
<evidence type="ECO:0000256" key="10">
    <source>
        <dbReference type="ARBA" id="ARBA00041631"/>
    </source>
</evidence>
<comment type="catalytic activity">
    <reaction evidence="7">
        <text>L-dopachrome = 5,6-dihydroxyindole-2-carboxylate</text>
        <dbReference type="Rhea" id="RHEA:13041"/>
        <dbReference type="ChEBI" id="CHEBI:16875"/>
        <dbReference type="ChEBI" id="CHEBI:57509"/>
        <dbReference type="EC" id="5.3.3.12"/>
    </reaction>
</comment>
<comment type="similarity">
    <text evidence="2">Belongs to the MIF family.</text>
</comment>
<dbReference type="EMBL" id="CAJFDI010000005">
    <property type="protein sequence ID" value="CAD5232408.1"/>
    <property type="molecule type" value="Genomic_DNA"/>
</dbReference>
<accession>A0A1I7S5K5</accession>
<dbReference type="GO" id="GO:0050178">
    <property type="term" value="F:phenylpyruvate tautomerase activity"/>
    <property type="evidence" value="ECO:0007669"/>
    <property type="project" value="UniProtKB-EC"/>
</dbReference>
<evidence type="ECO:0000256" key="5">
    <source>
        <dbReference type="ARBA" id="ARBA00023235"/>
    </source>
</evidence>
<dbReference type="Proteomes" id="UP000582659">
    <property type="component" value="Unassembled WGS sequence"/>
</dbReference>
<dbReference type="Gene3D" id="3.30.429.10">
    <property type="entry name" value="Macrophage Migration Inhibitory Factor"/>
    <property type="match status" value="1"/>
</dbReference>
<dbReference type="PANTHER" id="PTHR11954:SF6">
    <property type="entry name" value="MACROPHAGE MIGRATION INHIBITORY FACTOR"/>
    <property type="match status" value="1"/>
</dbReference>
<evidence type="ECO:0000313" key="14">
    <source>
        <dbReference type="Proteomes" id="UP000095284"/>
    </source>
</evidence>
<organism evidence="14 16">
    <name type="scientific">Bursaphelenchus xylophilus</name>
    <name type="common">Pinewood nematode worm</name>
    <name type="synonym">Aphelenchoides xylophilus</name>
    <dbReference type="NCBI Taxonomy" id="6326"/>
    <lineage>
        <taxon>Eukaryota</taxon>
        <taxon>Metazoa</taxon>
        <taxon>Ecdysozoa</taxon>
        <taxon>Nematoda</taxon>
        <taxon>Chromadorea</taxon>
        <taxon>Rhabditida</taxon>
        <taxon>Tylenchina</taxon>
        <taxon>Tylenchomorpha</taxon>
        <taxon>Aphelenchoidea</taxon>
        <taxon>Aphelenchoididae</taxon>
        <taxon>Bursaphelenchus</taxon>
    </lineage>
</organism>
<dbReference type="InterPro" id="IPR014347">
    <property type="entry name" value="Tautomerase/MIF_sf"/>
</dbReference>
<evidence type="ECO:0000256" key="8">
    <source>
        <dbReference type="ARBA" id="ARBA00038932"/>
    </source>
</evidence>
<dbReference type="EMBL" id="CAJFCV020000005">
    <property type="protein sequence ID" value="CAG9124809.1"/>
    <property type="molecule type" value="Genomic_DNA"/>
</dbReference>
<dbReference type="SUPFAM" id="SSF55331">
    <property type="entry name" value="Tautomerase/MIF"/>
    <property type="match status" value="1"/>
</dbReference>
<comment type="subcellular location">
    <subcellularLocation>
        <location evidence="1">Secreted</location>
    </subcellularLocation>
</comment>
<dbReference type="OrthoDB" id="255819at2759"/>
<dbReference type="GO" id="GO:0005615">
    <property type="term" value="C:extracellular space"/>
    <property type="evidence" value="ECO:0007669"/>
    <property type="project" value="UniProtKB-KW"/>
</dbReference>
<gene>
    <name evidence="13" type="ORF">BXYJ_LOCUS12499</name>
</gene>
<evidence type="ECO:0000313" key="16">
    <source>
        <dbReference type="WBParaSite" id="BXY_0829000.1"/>
    </source>
</evidence>
<proteinExistence type="inferred from homology"/>
<evidence type="ECO:0000256" key="4">
    <source>
        <dbReference type="ARBA" id="ARBA00022525"/>
    </source>
</evidence>
<dbReference type="EC" id="5.3.2.1" evidence="9"/>
<evidence type="ECO:0000256" key="7">
    <source>
        <dbReference type="ARBA" id="ARBA00036823"/>
    </source>
</evidence>
<dbReference type="SMR" id="A0A1I7S5K5"/>
<name>A0A1I7S5K5_BURXY</name>
<evidence type="ECO:0000313" key="15">
    <source>
        <dbReference type="Proteomes" id="UP000659654"/>
    </source>
</evidence>
<evidence type="ECO:0000313" key="13">
    <source>
        <dbReference type="EMBL" id="CAD5232408.1"/>
    </source>
</evidence>
<evidence type="ECO:0000256" key="2">
    <source>
        <dbReference type="ARBA" id="ARBA00005851"/>
    </source>
</evidence>
<dbReference type="EC" id="5.3.3.12" evidence="8"/>
<dbReference type="AlphaFoldDB" id="A0A1I7S5K5"/>
<dbReference type="Pfam" id="PF01187">
    <property type="entry name" value="MIF"/>
    <property type="match status" value="1"/>
</dbReference>
<evidence type="ECO:0000256" key="3">
    <source>
        <dbReference type="ARBA" id="ARBA00022514"/>
    </source>
</evidence>
<dbReference type="Proteomes" id="UP000095284">
    <property type="component" value="Unplaced"/>
</dbReference>
<evidence type="ECO:0000256" key="11">
    <source>
        <dbReference type="ARBA" id="ARBA00041912"/>
    </source>
</evidence>
<evidence type="ECO:0000256" key="12">
    <source>
        <dbReference type="ARBA" id="ARBA00042730"/>
    </source>
</evidence>
<reference evidence="13" key="2">
    <citation type="submission" date="2020-09" db="EMBL/GenBank/DDBJ databases">
        <authorList>
            <person name="Kikuchi T."/>
        </authorList>
    </citation>
    <scope>NUCLEOTIDE SEQUENCE</scope>
    <source>
        <strain evidence="13">Ka4C1</strain>
    </source>
</reference>